<gene>
    <name evidence="2" type="ORF">SAMN05216174_107174</name>
</gene>
<dbReference type="AlphaFoldDB" id="A0A1G6S2H0"/>
<proteinExistence type="predicted"/>
<keyword evidence="1" id="KW-1133">Transmembrane helix</keyword>
<dbReference type="Proteomes" id="UP000199501">
    <property type="component" value="Unassembled WGS sequence"/>
</dbReference>
<sequence>MITGFRRPAQGLRPIGHNDRVDSKKGRRSQALALLGTLVVAIGVTAGIALWVLRADARAGMSEAVKTGGLAGAAVVALYGVWLNDRRRRVEEDRQHVEEERLRADGARISHERFGRAIELLGNDADQVRVGAMHALVGLARSTPEYTQTVIDVLCAYLRRPYFHSAYENEAHDPDRNDYAQPLLRRLTEDEAADDREHQVRLTAHRMLKELLPPVGAERTYDLDLTGASLEYFNLEDRAVGTVLARRATFYGITRLAGAEFTGNALFTGAVFRGRVDMRRTRFTGGLSLREVRFSEHANLSDTAVANFADLRWIEPAEVRMDGAAFDGVVRLNEQAETESDVAAVAD</sequence>
<feature type="transmembrane region" description="Helical" evidence="1">
    <location>
        <begin position="65"/>
        <end position="84"/>
    </location>
</feature>
<reference evidence="3" key="1">
    <citation type="submission" date="2016-10" db="EMBL/GenBank/DDBJ databases">
        <authorList>
            <person name="Varghese N."/>
            <person name="Submissions S."/>
        </authorList>
    </citation>
    <scope>NUCLEOTIDE SEQUENCE [LARGE SCALE GENOMIC DNA]</scope>
    <source>
        <strain evidence="3">IBRC-M 10403</strain>
    </source>
</reference>
<keyword evidence="1" id="KW-0472">Membrane</keyword>
<keyword evidence="1" id="KW-0812">Transmembrane</keyword>
<feature type="transmembrane region" description="Helical" evidence="1">
    <location>
        <begin position="32"/>
        <end position="53"/>
    </location>
</feature>
<protein>
    <submittedName>
        <fullName evidence="2">Pentapeptide repeat-containing protein</fullName>
    </submittedName>
</protein>
<evidence type="ECO:0000256" key="1">
    <source>
        <dbReference type="SAM" id="Phobius"/>
    </source>
</evidence>
<dbReference type="InterPro" id="IPR001646">
    <property type="entry name" value="5peptide_repeat"/>
</dbReference>
<dbReference type="EMBL" id="FMZZ01000007">
    <property type="protein sequence ID" value="SDD10873.1"/>
    <property type="molecule type" value="Genomic_DNA"/>
</dbReference>
<dbReference type="STRING" id="1271860.SAMN05216174_107174"/>
<dbReference type="Gene3D" id="2.160.20.80">
    <property type="entry name" value="E3 ubiquitin-protein ligase SopA"/>
    <property type="match status" value="1"/>
</dbReference>
<dbReference type="Pfam" id="PF13576">
    <property type="entry name" value="Pentapeptide_3"/>
    <property type="match status" value="1"/>
</dbReference>
<name>A0A1G6S2H0_9PSEU</name>
<accession>A0A1G6S2H0</accession>
<keyword evidence="3" id="KW-1185">Reference proteome</keyword>
<evidence type="ECO:0000313" key="2">
    <source>
        <dbReference type="EMBL" id="SDD10873.1"/>
    </source>
</evidence>
<evidence type="ECO:0000313" key="3">
    <source>
        <dbReference type="Proteomes" id="UP000199501"/>
    </source>
</evidence>
<organism evidence="2 3">
    <name type="scientific">Actinokineospora iranica</name>
    <dbReference type="NCBI Taxonomy" id="1271860"/>
    <lineage>
        <taxon>Bacteria</taxon>
        <taxon>Bacillati</taxon>
        <taxon>Actinomycetota</taxon>
        <taxon>Actinomycetes</taxon>
        <taxon>Pseudonocardiales</taxon>
        <taxon>Pseudonocardiaceae</taxon>
        <taxon>Actinokineospora</taxon>
    </lineage>
</organism>